<dbReference type="KEGG" id="ima:PO878_00490"/>
<keyword evidence="3" id="KW-0804">Transcription</keyword>
<dbReference type="GO" id="GO:0000976">
    <property type="term" value="F:transcription cis-regulatory region binding"/>
    <property type="evidence" value="ECO:0007669"/>
    <property type="project" value="TreeGrafter"/>
</dbReference>
<evidence type="ECO:0000259" key="5">
    <source>
        <dbReference type="PROSITE" id="PS50977"/>
    </source>
</evidence>
<evidence type="ECO:0000256" key="2">
    <source>
        <dbReference type="ARBA" id="ARBA00023125"/>
    </source>
</evidence>
<proteinExistence type="predicted"/>
<dbReference type="InterPro" id="IPR036271">
    <property type="entry name" value="Tet_transcr_reg_TetR-rel_C_sf"/>
</dbReference>
<dbReference type="PANTHER" id="PTHR30055:SF234">
    <property type="entry name" value="HTH-TYPE TRANSCRIPTIONAL REGULATOR BETI"/>
    <property type="match status" value="1"/>
</dbReference>
<dbReference type="Pfam" id="PF00440">
    <property type="entry name" value="TetR_N"/>
    <property type="match status" value="1"/>
</dbReference>
<evidence type="ECO:0000313" key="7">
    <source>
        <dbReference type="Proteomes" id="UP001216390"/>
    </source>
</evidence>
<dbReference type="Gene3D" id="1.10.357.10">
    <property type="entry name" value="Tetracycline Repressor, domain 2"/>
    <property type="match status" value="1"/>
</dbReference>
<dbReference type="InterPro" id="IPR050109">
    <property type="entry name" value="HTH-type_TetR-like_transc_reg"/>
</dbReference>
<accession>A0AAE9Y9N8</accession>
<gene>
    <name evidence="6" type="ORF">PO878_00490</name>
</gene>
<dbReference type="GO" id="GO:0003700">
    <property type="term" value="F:DNA-binding transcription factor activity"/>
    <property type="evidence" value="ECO:0007669"/>
    <property type="project" value="TreeGrafter"/>
</dbReference>
<evidence type="ECO:0000256" key="1">
    <source>
        <dbReference type="ARBA" id="ARBA00023015"/>
    </source>
</evidence>
<name>A0AAE9Y9N8_9ACTN</name>
<dbReference type="RefSeq" id="WP_272736720.1">
    <property type="nucleotide sequence ID" value="NZ_CP116942.1"/>
</dbReference>
<dbReference type="SUPFAM" id="SSF46689">
    <property type="entry name" value="Homeodomain-like"/>
    <property type="match status" value="1"/>
</dbReference>
<dbReference type="PRINTS" id="PR00455">
    <property type="entry name" value="HTHTETR"/>
</dbReference>
<reference evidence="6" key="1">
    <citation type="submission" date="2023-01" db="EMBL/GenBank/DDBJ databases">
        <title>The diversity of Class Acidimicrobiia in South China Sea sediment environments and the proposal of Iamia marina sp. nov., a novel species of the genus Iamia.</title>
        <authorList>
            <person name="He Y."/>
            <person name="Tian X."/>
        </authorList>
    </citation>
    <scope>NUCLEOTIDE SEQUENCE</scope>
    <source>
        <strain evidence="6">DSM 19957</strain>
    </source>
</reference>
<dbReference type="SUPFAM" id="SSF48498">
    <property type="entry name" value="Tetracyclin repressor-like, C-terminal domain"/>
    <property type="match status" value="1"/>
</dbReference>
<feature type="DNA-binding region" description="H-T-H motif" evidence="4">
    <location>
        <begin position="35"/>
        <end position="54"/>
    </location>
</feature>
<evidence type="ECO:0000256" key="3">
    <source>
        <dbReference type="ARBA" id="ARBA00023163"/>
    </source>
</evidence>
<dbReference type="InterPro" id="IPR009057">
    <property type="entry name" value="Homeodomain-like_sf"/>
</dbReference>
<dbReference type="PROSITE" id="PS50977">
    <property type="entry name" value="HTH_TETR_2"/>
    <property type="match status" value="1"/>
</dbReference>
<keyword evidence="7" id="KW-1185">Reference proteome</keyword>
<keyword evidence="1" id="KW-0805">Transcription regulation</keyword>
<feature type="domain" description="HTH tetR-type" evidence="5">
    <location>
        <begin position="12"/>
        <end position="72"/>
    </location>
</feature>
<sequence>MTTAVPPAPSRGGQREHILDVALALMAEKGASGTSMRALAGACELNVAAIYHYFPSKEALLRAVIEERRYDAQLAHLPVPDLRMAPAERLVALVLAMWEGAEQEAPIWRLLLSEAIHGDPTARDVGDELRRTIEEVLGEALVRVVPEITAAPGLAARTVAGTLFALMVESTLVEGEALDALARRRADDVAALLLPAP</sequence>
<organism evidence="6 7">
    <name type="scientific">Iamia majanohamensis</name>
    <dbReference type="NCBI Taxonomy" id="467976"/>
    <lineage>
        <taxon>Bacteria</taxon>
        <taxon>Bacillati</taxon>
        <taxon>Actinomycetota</taxon>
        <taxon>Acidimicrobiia</taxon>
        <taxon>Acidimicrobiales</taxon>
        <taxon>Iamiaceae</taxon>
        <taxon>Iamia</taxon>
    </lineage>
</organism>
<dbReference type="Proteomes" id="UP001216390">
    <property type="component" value="Chromosome"/>
</dbReference>
<dbReference type="AlphaFoldDB" id="A0AAE9Y9N8"/>
<dbReference type="PANTHER" id="PTHR30055">
    <property type="entry name" value="HTH-TYPE TRANSCRIPTIONAL REGULATOR RUTR"/>
    <property type="match status" value="1"/>
</dbReference>
<keyword evidence="2 4" id="KW-0238">DNA-binding</keyword>
<protein>
    <submittedName>
        <fullName evidence="6">Helix-turn-helix domain containing protein</fullName>
    </submittedName>
</protein>
<dbReference type="InterPro" id="IPR001647">
    <property type="entry name" value="HTH_TetR"/>
</dbReference>
<evidence type="ECO:0000313" key="6">
    <source>
        <dbReference type="EMBL" id="WCO67198.1"/>
    </source>
</evidence>
<dbReference type="EMBL" id="CP116942">
    <property type="protein sequence ID" value="WCO67198.1"/>
    <property type="molecule type" value="Genomic_DNA"/>
</dbReference>
<evidence type="ECO:0000256" key="4">
    <source>
        <dbReference type="PROSITE-ProRule" id="PRU00335"/>
    </source>
</evidence>